<sequence length="166" mass="17227">MELVRACTSQALVLSRSSSSSSSSYSPSSTARHAHTLSPGSWRRASRSPRWRSGSASSRSPWPPCGRWPPTRRQTTPTGRSSSPISPDSGVGIPAGDVGLGGGGAAAAGAARRPGRVVGRGVLLLRPVLREGHGVAGAARRRAGLLRRALTRLRLQGVQQQVPPAA</sequence>
<feature type="region of interest" description="Disordered" evidence="1">
    <location>
        <begin position="1"/>
        <end position="113"/>
    </location>
</feature>
<feature type="compositionally biased region" description="Low complexity" evidence="1">
    <location>
        <begin position="51"/>
        <end position="60"/>
    </location>
</feature>
<feature type="compositionally biased region" description="Low complexity" evidence="1">
    <location>
        <begin position="15"/>
        <end position="29"/>
    </location>
</feature>
<dbReference type="EMBL" id="CM000781">
    <property type="protein sequence ID" value="AQK70548.1"/>
    <property type="molecule type" value="Genomic_DNA"/>
</dbReference>
<feature type="compositionally biased region" description="Low complexity" evidence="1">
    <location>
        <begin position="68"/>
        <end position="97"/>
    </location>
</feature>
<organism evidence="2">
    <name type="scientific">Zea mays</name>
    <name type="common">Maize</name>
    <dbReference type="NCBI Taxonomy" id="4577"/>
    <lineage>
        <taxon>Eukaryota</taxon>
        <taxon>Viridiplantae</taxon>
        <taxon>Streptophyta</taxon>
        <taxon>Embryophyta</taxon>
        <taxon>Tracheophyta</taxon>
        <taxon>Spermatophyta</taxon>
        <taxon>Magnoliopsida</taxon>
        <taxon>Liliopsida</taxon>
        <taxon>Poales</taxon>
        <taxon>Poaceae</taxon>
        <taxon>PACMAD clade</taxon>
        <taxon>Panicoideae</taxon>
        <taxon>Andropogonodae</taxon>
        <taxon>Andropogoneae</taxon>
        <taxon>Tripsacinae</taxon>
        <taxon>Zea</taxon>
    </lineage>
</organism>
<dbReference type="AlphaFoldDB" id="A0A1D6H6Y5"/>
<evidence type="ECO:0000256" key="1">
    <source>
        <dbReference type="SAM" id="MobiDB-lite"/>
    </source>
</evidence>
<reference evidence="2" key="1">
    <citation type="submission" date="2015-12" db="EMBL/GenBank/DDBJ databases">
        <title>Update maize B73 reference genome by single molecule sequencing technologies.</title>
        <authorList>
            <consortium name="Maize Genome Sequencing Project"/>
            <person name="Ware D."/>
        </authorList>
    </citation>
    <scope>NUCLEOTIDE SEQUENCE</scope>
    <source>
        <tissue evidence="2">Seedling</tissue>
    </source>
</reference>
<evidence type="ECO:0000313" key="2">
    <source>
        <dbReference type="EMBL" id="AQK70548.1"/>
    </source>
</evidence>
<name>A0A1D6H6Y5_MAIZE</name>
<proteinExistence type="predicted"/>
<accession>A0A1D6H6Y5</accession>
<gene>
    <name evidence="2" type="ORF">ZEAMMB73_Zm00001d016363</name>
</gene>
<protein>
    <submittedName>
        <fullName evidence="2">CASP-like protein 12</fullName>
    </submittedName>
</protein>